<dbReference type="InterPro" id="IPR029063">
    <property type="entry name" value="SAM-dependent_MTases_sf"/>
</dbReference>
<name>A0ABQ5QWL4_9ACTN</name>
<dbReference type="RefSeq" id="WP_281895909.1">
    <property type="nucleotide sequence ID" value="NZ_BSDI01000012.1"/>
</dbReference>
<gene>
    <name evidence="1" type="ORF">Pa4123_30150</name>
</gene>
<evidence type="ECO:0000313" key="1">
    <source>
        <dbReference type="EMBL" id="GLH97740.1"/>
    </source>
</evidence>
<dbReference type="Gene3D" id="3.40.50.150">
    <property type="entry name" value="Vaccinia Virus protein VP39"/>
    <property type="match status" value="1"/>
</dbReference>
<dbReference type="Proteomes" id="UP001144280">
    <property type="component" value="Unassembled WGS sequence"/>
</dbReference>
<dbReference type="EMBL" id="BSDI01000012">
    <property type="protein sequence ID" value="GLH97740.1"/>
    <property type="molecule type" value="Genomic_DNA"/>
</dbReference>
<keyword evidence="2" id="KW-1185">Reference proteome</keyword>
<sequence length="210" mass="22997">MRGRDWVQWHEDYADPSSALSQRLAAVQRQIRAYLDERPPGPVRLLSMCAGQGRDLLGVLTDHPRRHDVSGRLVELDPRLAADARASVVAAGLTGLEVREADAGESDSYAGATPADLVLACGVFGNITDLDIRQTIDFLPRLCAPGATVIWTRTREAPDLVPTVCDWFAASGFALRFLSDPSEPYGMGVHTLIDPPNPFASRKRLFTFVR</sequence>
<comment type="caution">
    <text evidence="1">The sequence shown here is derived from an EMBL/GenBank/DDBJ whole genome shotgun (WGS) entry which is preliminary data.</text>
</comment>
<evidence type="ECO:0000313" key="2">
    <source>
        <dbReference type="Proteomes" id="UP001144280"/>
    </source>
</evidence>
<accession>A0ABQ5QWL4</accession>
<protein>
    <recommendedName>
        <fullName evidence="3">Methyltransferase domain-containing protein</fullName>
    </recommendedName>
</protein>
<proteinExistence type="predicted"/>
<evidence type="ECO:0008006" key="3">
    <source>
        <dbReference type="Google" id="ProtNLM"/>
    </source>
</evidence>
<organism evidence="1 2">
    <name type="scientific">Phytohabitans aurantiacus</name>
    <dbReference type="NCBI Taxonomy" id="3016789"/>
    <lineage>
        <taxon>Bacteria</taxon>
        <taxon>Bacillati</taxon>
        <taxon>Actinomycetota</taxon>
        <taxon>Actinomycetes</taxon>
        <taxon>Micromonosporales</taxon>
        <taxon>Micromonosporaceae</taxon>
    </lineage>
</organism>
<reference evidence="1" key="1">
    <citation type="submission" date="2022-12" db="EMBL/GenBank/DDBJ databases">
        <title>New Phytohabitans aurantiacus sp. RD004123 nov., an actinomycete isolated from soil.</title>
        <authorList>
            <person name="Triningsih D.W."/>
            <person name="Harunari E."/>
            <person name="Igarashi Y."/>
        </authorList>
    </citation>
    <scope>NUCLEOTIDE SEQUENCE</scope>
    <source>
        <strain evidence="1">RD004123</strain>
    </source>
</reference>
<dbReference type="SUPFAM" id="SSF53335">
    <property type="entry name" value="S-adenosyl-L-methionine-dependent methyltransferases"/>
    <property type="match status" value="1"/>
</dbReference>